<dbReference type="GO" id="GO:0000398">
    <property type="term" value="P:mRNA splicing, via spliceosome"/>
    <property type="evidence" value="ECO:0007669"/>
    <property type="project" value="TreeGrafter"/>
</dbReference>
<dbReference type="PANTHER" id="PTHR10701">
    <property type="entry name" value="SMALL NUCLEAR RIBONUCLEOPROTEIN-ASSOCIATED PROTEIN B AND N"/>
    <property type="match status" value="1"/>
</dbReference>
<dbReference type="GO" id="GO:0005685">
    <property type="term" value="C:U1 snRNP"/>
    <property type="evidence" value="ECO:0007669"/>
    <property type="project" value="TreeGrafter"/>
</dbReference>
<evidence type="ECO:0000313" key="14">
    <source>
        <dbReference type="Proteomes" id="UP000009168"/>
    </source>
</evidence>
<keyword evidence="6" id="KW-0694">RNA-binding</keyword>
<dbReference type="eggNOG" id="KOG3168">
    <property type="taxonomic scope" value="Eukaryota"/>
</dbReference>
<comment type="subcellular location">
    <subcellularLocation>
        <location evidence="2">Cytoplasm</location>
    </subcellularLocation>
    <subcellularLocation>
        <location evidence="1">Nucleus</location>
    </subcellularLocation>
</comment>
<dbReference type="GO" id="GO:0046540">
    <property type="term" value="C:U4/U6 x U5 tri-snRNP complex"/>
    <property type="evidence" value="ECO:0007669"/>
    <property type="project" value="TreeGrafter"/>
</dbReference>
<keyword evidence="9" id="KW-0687">Ribonucleoprotein</keyword>
<dbReference type="GO" id="GO:0071004">
    <property type="term" value="C:U2-type prespliceosome"/>
    <property type="evidence" value="ECO:0007669"/>
    <property type="project" value="TreeGrafter"/>
</dbReference>
<dbReference type="OrthoDB" id="2020720at2759"/>
<dbReference type="CDD" id="cd01717">
    <property type="entry name" value="Sm_B"/>
    <property type="match status" value="1"/>
</dbReference>
<dbReference type="GO" id="GO:0005682">
    <property type="term" value="C:U5 snRNP"/>
    <property type="evidence" value="ECO:0007669"/>
    <property type="project" value="TreeGrafter"/>
</dbReference>
<dbReference type="PROSITE" id="PS52002">
    <property type="entry name" value="SM"/>
    <property type="match status" value="1"/>
</dbReference>
<organism evidence="13 14">
    <name type="scientific">Tetrahymena thermophila (strain SB210)</name>
    <dbReference type="NCBI Taxonomy" id="312017"/>
    <lineage>
        <taxon>Eukaryota</taxon>
        <taxon>Sar</taxon>
        <taxon>Alveolata</taxon>
        <taxon>Ciliophora</taxon>
        <taxon>Intramacronucleata</taxon>
        <taxon>Oligohymenophorea</taxon>
        <taxon>Hymenostomatida</taxon>
        <taxon>Tetrahymenina</taxon>
        <taxon>Tetrahymenidae</taxon>
        <taxon>Tetrahymena</taxon>
    </lineage>
</organism>
<gene>
    <name evidence="13" type="ORF">TTHERM_00723290</name>
</gene>
<evidence type="ECO:0000256" key="11">
    <source>
        <dbReference type="SAM" id="MobiDB-lite"/>
    </source>
</evidence>
<proteinExistence type="inferred from homology"/>
<protein>
    <recommendedName>
        <fullName evidence="10">Sm protein B</fullName>
    </recommendedName>
</protein>
<dbReference type="InterPro" id="IPR001163">
    <property type="entry name" value="Sm_dom_euk/arc"/>
</dbReference>
<dbReference type="SMART" id="SM00651">
    <property type="entry name" value="Sm"/>
    <property type="match status" value="1"/>
</dbReference>
<evidence type="ECO:0000256" key="7">
    <source>
        <dbReference type="ARBA" id="ARBA00023187"/>
    </source>
</evidence>
<dbReference type="InterPro" id="IPR047575">
    <property type="entry name" value="Sm"/>
</dbReference>
<feature type="domain" description="Sm" evidence="12">
    <location>
        <begin position="2"/>
        <end position="84"/>
    </location>
</feature>
<keyword evidence="4" id="KW-0963">Cytoplasm</keyword>
<sequence>MANRSKFMQWIDYRVRVTIQDGRMLVGTFLAFDKHLNLVLSETEEFRPIKPKTKGEPERQTKRILGLVIIRGENIVSINAEAPPSQQAKKIDTSATGPGTAQPINRVGTVPPMMDRPPQMPPGQPPMGMMPPPMPGMPPMHPGMLPPNLRPPGTLPPSY</sequence>
<evidence type="ECO:0000256" key="1">
    <source>
        <dbReference type="ARBA" id="ARBA00004123"/>
    </source>
</evidence>
<dbReference type="InterPro" id="IPR010920">
    <property type="entry name" value="LSM_dom_sf"/>
</dbReference>
<dbReference type="SUPFAM" id="SSF50182">
    <property type="entry name" value="Sm-like ribonucleoproteins"/>
    <property type="match status" value="1"/>
</dbReference>
<dbReference type="GO" id="GO:0005737">
    <property type="term" value="C:cytoplasm"/>
    <property type="evidence" value="ECO:0007669"/>
    <property type="project" value="UniProtKB-SubCell"/>
</dbReference>
<dbReference type="Pfam" id="PF01423">
    <property type="entry name" value="LSM"/>
    <property type="match status" value="1"/>
</dbReference>
<evidence type="ECO:0000256" key="3">
    <source>
        <dbReference type="ARBA" id="ARBA00009123"/>
    </source>
</evidence>
<reference evidence="14" key="1">
    <citation type="journal article" date="2006" name="PLoS Biol.">
        <title>Macronuclear genome sequence of the ciliate Tetrahymena thermophila, a model eukaryote.</title>
        <authorList>
            <person name="Eisen J.A."/>
            <person name="Coyne R.S."/>
            <person name="Wu M."/>
            <person name="Wu D."/>
            <person name="Thiagarajan M."/>
            <person name="Wortman J.R."/>
            <person name="Badger J.H."/>
            <person name="Ren Q."/>
            <person name="Amedeo P."/>
            <person name="Jones K.M."/>
            <person name="Tallon L.J."/>
            <person name="Delcher A.L."/>
            <person name="Salzberg S.L."/>
            <person name="Silva J.C."/>
            <person name="Haas B.J."/>
            <person name="Majoros W.H."/>
            <person name="Farzad M."/>
            <person name="Carlton J.M."/>
            <person name="Smith R.K. Jr."/>
            <person name="Garg J."/>
            <person name="Pearlman R.E."/>
            <person name="Karrer K.M."/>
            <person name="Sun L."/>
            <person name="Manning G."/>
            <person name="Elde N.C."/>
            <person name="Turkewitz A.P."/>
            <person name="Asai D.J."/>
            <person name="Wilkes D.E."/>
            <person name="Wang Y."/>
            <person name="Cai H."/>
            <person name="Collins K."/>
            <person name="Stewart B.A."/>
            <person name="Lee S.R."/>
            <person name="Wilamowska K."/>
            <person name="Weinberg Z."/>
            <person name="Ruzzo W.L."/>
            <person name="Wloga D."/>
            <person name="Gaertig J."/>
            <person name="Frankel J."/>
            <person name="Tsao C.-C."/>
            <person name="Gorovsky M.A."/>
            <person name="Keeling P.J."/>
            <person name="Waller R.F."/>
            <person name="Patron N.J."/>
            <person name="Cherry J.M."/>
            <person name="Stover N.A."/>
            <person name="Krieger C.J."/>
            <person name="del Toro C."/>
            <person name="Ryder H.F."/>
            <person name="Williamson S.C."/>
            <person name="Barbeau R.A."/>
            <person name="Hamilton E.P."/>
            <person name="Orias E."/>
        </authorList>
    </citation>
    <scope>NUCLEOTIDE SEQUENCE [LARGE SCALE GENOMIC DNA]</scope>
    <source>
        <strain evidence="14">SB210</strain>
    </source>
</reference>
<keyword evidence="14" id="KW-1185">Reference proteome</keyword>
<evidence type="ECO:0000259" key="12">
    <source>
        <dbReference type="PROSITE" id="PS52002"/>
    </source>
</evidence>
<dbReference type="GO" id="GO:0005686">
    <property type="term" value="C:U2 snRNP"/>
    <property type="evidence" value="ECO:0007669"/>
    <property type="project" value="TreeGrafter"/>
</dbReference>
<evidence type="ECO:0000256" key="8">
    <source>
        <dbReference type="ARBA" id="ARBA00023242"/>
    </source>
</evidence>
<feature type="region of interest" description="Disordered" evidence="11">
    <location>
        <begin position="83"/>
        <end position="159"/>
    </location>
</feature>
<dbReference type="InterPro" id="IPR050914">
    <property type="entry name" value="snRNP_SmB/NAA38-like"/>
</dbReference>
<dbReference type="RefSeq" id="XP_001031807.1">
    <property type="nucleotide sequence ID" value="XM_001031807.3"/>
</dbReference>
<evidence type="ECO:0000256" key="2">
    <source>
        <dbReference type="ARBA" id="ARBA00004496"/>
    </source>
</evidence>
<dbReference type="EMBL" id="GG662432">
    <property type="protein sequence ID" value="EAR84144.1"/>
    <property type="molecule type" value="Genomic_DNA"/>
</dbReference>
<dbReference type="OMA" id="IMXPKNA"/>
<keyword evidence="5" id="KW-0507">mRNA processing</keyword>
<feature type="compositionally biased region" description="Polar residues" evidence="11">
    <location>
        <begin position="84"/>
        <end position="103"/>
    </location>
</feature>
<dbReference type="GO" id="GO:0003723">
    <property type="term" value="F:RNA binding"/>
    <property type="evidence" value="ECO:0007669"/>
    <property type="project" value="UniProtKB-KW"/>
</dbReference>
<dbReference type="Gene3D" id="2.30.30.100">
    <property type="match status" value="1"/>
</dbReference>
<evidence type="ECO:0000313" key="13">
    <source>
        <dbReference type="EMBL" id="EAR84144.1"/>
    </source>
</evidence>
<dbReference type="HOGENOM" id="CLU_076902_1_1_1"/>
<dbReference type="GeneID" id="7833923"/>
<evidence type="ECO:0000256" key="5">
    <source>
        <dbReference type="ARBA" id="ARBA00022664"/>
    </source>
</evidence>
<keyword evidence="8" id="KW-0539">Nucleus</keyword>
<name>I7MFR0_TETTS</name>
<dbReference type="Proteomes" id="UP000009168">
    <property type="component" value="Unassembled WGS sequence"/>
</dbReference>
<evidence type="ECO:0000256" key="4">
    <source>
        <dbReference type="ARBA" id="ARBA00022490"/>
    </source>
</evidence>
<dbReference type="GO" id="GO:0071013">
    <property type="term" value="C:catalytic step 2 spliceosome"/>
    <property type="evidence" value="ECO:0007669"/>
    <property type="project" value="TreeGrafter"/>
</dbReference>
<dbReference type="STRING" id="312017.I7MFR0"/>
<feature type="compositionally biased region" description="Pro residues" evidence="11">
    <location>
        <begin position="114"/>
        <end position="159"/>
    </location>
</feature>
<accession>I7MFR0</accession>
<dbReference type="PANTHER" id="PTHR10701:SF0">
    <property type="entry name" value="SMALL NUCLEAR RIBONUCLEOPROTEIN-ASSOCIATED PROTEIN B"/>
    <property type="match status" value="1"/>
</dbReference>
<dbReference type="GO" id="GO:0070990">
    <property type="term" value="F:snRNP binding"/>
    <property type="evidence" value="ECO:0007669"/>
    <property type="project" value="TreeGrafter"/>
</dbReference>
<evidence type="ECO:0000256" key="10">
    <source>
        <dbReference type="ARBA" id="ARBA00041355"/>
    </source>
</evidence>
<keyword evidence="7" id="KW-0508">mRNA splicing</keyword>
<evidence type="ECO:0000256" key="6">
    <source>
        <dbReference type="ARBA" id="ARBA00022884"/>
    </source>
</evidence>
<dbReference type="GO" id="GO:0005687">
    <property type="term" value="C:U4 snRNP"/>
    <property type="evidence" value="ECO:0007669"/>
    <property type="project" value="TreeGrafter"/>
</dbReference>
<comment type="similarity">
    <text evidence="3">Belongs to the snRNP SmB/SmN family.</text>
</comment>
<dbReference type="InParanoid" id="I7MFR0"/>
<evidence type="ECO:0000256" key="9">
    <source>
        <dbReference type="ARBA" id="ARBA00023274"/>
    </source>
</evidence>
<dbReference type="KEGG" id="tet:TTHERM_00723290"/>
<dbReference type="AlphaFoldDB" id="I7MFR0"/>